<dbReference type="EMBL" id="VEWN01000001">
    <property type="protein sequence ID" value="KAA1058615.1"/>
    <property type="molecule type" value="Genomic_DNA"/>
</dbReference>
<comment type="caution">
    <text evidence="1">The sequence shown here is derived from an EMBL/GenBank/DDBJ whole genome shotgun (WGS) entry which is preliminary data.</text>
</comment>
<protein>
    <submittedName>
        <fullName evidence="1">Uncharacterized protein</fullName>
    </submittedName>
</protein>
<proteinExistence type="predicted"/>
<reference evidence="1 2" key="1">
    <citation type="submission" date="2019-07" db="EMBL/GenBank/DDBJ databases">
        <title>Genome sequencing of the stress-tolerant strain Azospirillum brasilense Az19.</title>
        <authorList>
            <person name="Maroniche G.A."/>
            <person name="Garcia J.E."/>
            <person name="Pagnussat L."/>
            <person name="Amenta M."/>
            <person name="Creus C.M."/>
        </authorList>
    </citation>
    <scope>NUCLEOTIDE SEQUENCE [LARGE SCALE GENOMIC DNA]</scope>
    <source>
        <strain evidence="1 2">Az19</strain>
    </source>
</reference>
<evidence type="ECO:0000313" key="1">
    <source>
        <dbReference type="EMBL" id="KAA1058615.1"/>
    </source>
</evidence>
<name>A0A5B0L2V7_9PROT</name>
<sequence length="54" mass="6111">MAFFSLTSKVRLLRKIGTIIDLRFISEQANLPERANPVDVRVLLVIEKLVSDGQ</sequence>
<dbReference type="AlphaFoldDB" id="A0A5B0L2V7"/>
<evidence type="ECO:0000313" key="2">
    <source>
        <dbReference type="Proteomes" id="UP000325333"/>
    </source>
</evidence>
<dbReference type="Proteomes" id="UP000325333">
    <property type="component" value="Unassembled WGS sequence"/>
</dbReference>
<gene>
    <name evidence="1" type="ORF">FH063_000815</name>
</gene>
<accession>A0A5B0L2V7</accession>
<organism evidence="1 2">
    <name type="scientific">Azospirillum argentinense</name>
    <dbReference type="NCBI Taxonomy" id="2970906"/>
    <lineage>
        <taxon>Bacteria</taxon>
        <taxon>Pseudomonadati</taxon>
        <taxon>Pseudomonadota</taxon>
        <taxon>Alphaproteobacteria</taxon>
        <taxon>Rhodospirillales</taxon>
        <taxon>Azospirillaceae</taxon>
        <taxon>Azospirillum</taxon>
    </lineage>
</organism>